<dbReference type="PROSITE" id="PS01180">
    <property type="entry name" value="CUB"/>
    <property type="match status" value="1"/>
</dbReference>
<evidence type="ECO:0000313" key="6">
    <source>
        <dbReference type="Proteomes" id="UP000613740"/>
    </source>
</evidence>
<feature type="transmembrane region" description="Helical" evidence="3">
    <location>
        <begin position="2293"/>
        <end position="2318"/>
    </location>
</feature>
<organism evidence="5 6">
    <name type="scientific">Chlamydomonas schloesseri</name>
    <dbReference type="NCBI Taxonomy" id="2026947"/>
    <lineage>
        <taxon>Eukaryota</taxon>
        <taxon>Viridiplantae</taxon>
        <taxon>Chlorophyta</taxon>
        <taxon>core chlorophytes</taxon>
        <taxon>Chlorophyceae</taxon>
        <taxon>CS clade</taxon>
        <taxon>Chlamydomonadales</taxon>
        <taxon>Chlamydomonadaceae</taxon>
        <taxon>Chlamydomonas</taxon>
    </lineage>
</organism>
<feature type="region of interest" description="Disordered" evidence="2">
    <location>
        <begin position="29"/>
        <end position="49"/>
    </location>
</feature>
<dbReference type="InterPro" id="IPR035914">
    <property type="entry name" value="Sperma_CUB_dom_sf"/>
</dbReference>
<keyword evidence="3" id="KW-1133">Transmembrane helix</keyword>
<gene>
    <name evidence="5" type="ORF">HYH02_014979</name>
</gene>
<dbReference type="SUPFAM" id="SSF49854">
    <property type="entry name" value="Spermadhesin, CUB domain"/>
    <property type="match status" value="1"/>
</dbReference>
<dbReference type="Gene3D" id="2.60.120.290">
    <property type="entry name" value="Spermadhesin, CUB domain"/>
    <property type="match status" value="1"/>
</dbReference>
<proteinExistence type="predicted"/>
<dbReference type="Pfam" id="PF03415">
    <property type="entry name" value="Peptidase_C11"/>
    <property type="match status" value="1"/>
</dbReference>
<sequence length="2597" mass="262170">MLVLWSLPEALAQTGTDNKDATATTITTTSNSTAASGTTTSPSSSGGTSSLPAKWTFLIYMLADNNLECFGLLDMLEMMQGMAVEPSDCRTTTCGAACPPGYVVTGRTNCGGGQVVSRCCAEWAYADVLVLADRGVSSCSSSLPTGPTFNGLDLSLLQATWTTAKELLVLPGGALQQERDYGEIDMAAPEQLSAFLTRAYTRFGSVSASGAVRKYALVLWDHGNGWKGYGVDNTCASSAASSPTGCDQFTIPTLVAGLSQGLSGSGEARRLDIIGFDACLMSMYEVGSALAPYARSLLASELLEPGHGWDYTALGNMTRAASAAAAAGSSSLASVAPVSAAAAGGTLVEEAAVGGIWIAKYKGQAVAYGTTGITLALTDLGGLSTALVPAVAALSDSLITALSGSNGTAVASAVLRRRTVMAQMGTGEQESTVDLGSALTELAASSGALGSGASTALAAAGSAYAAALLAFGRDDELAKGTGLAIYFPLQASKMDADYGRITGTSGLLAPAAGRWAAFLAKLYDATSGSAGSGGSGGAADAAFGFVPSAASVPYLHAESDSYVLQATLNSPLALSASLYYGFVDATAKYFVLAGAQSALIDGTRVTGSWRRLIWGITQRLSLPGTNSTNSTASSTAASAAAAAAAAAEAAYTPSRTALMYASEDWVIAADGATAMSVSLTANVKYAPTCSSPRSRMASAILKYTYFFGSRRASLQLFAQQATGAFGEVAAAAGGVIVPLMYKLPRDFSGSQTPTFEYSGCLKWGYNGTVRVTAVGVALAADSLGVDLDEELLLFLQARDVSLTKTAYLVGTFDVAATAHTTVGGCTCLMSWRAADGAPLNNGCANPNNDTAGAWCPIQPGSCKQPGKAQGGINSTSSPWDYCSRTRTLSGCACADVYSVDSARNASALMYGKCVRNDARALSRGAWCTVNPATCPSAYRAHGSNDTSYDYCETRTVEGCYCANTWTYNGVTYNGTCVTGFPGPDPPPEGLYNTTRWCVVNPGCSTRNQVAGQHIGICGLAVPPTAGASNTRCALPATLSGGVAVSDCVPWRNGPNAADRADGIAPVCPTNAAATTFATCNTRTCTPLDLTACPNGLPKDTNLFQFSAWTGAACLEQLCAAAVRTGDAGACAADATRVAASLAQLNASVEVAEQLQSKYGIGSVQQLCSLSAGDDCLVQLMLPACPALRLNSSAAANAYDTARLDAAAALSDVCSLDCLKALCKAGGSACARAALTDSLRLSLMEAMDTRCAAAGSPFAASFSKPAAFLCTELLAPTATCARSTTLTGPSGNIALTPVPGSASYAPLTNCSWVVQPTGMSYIKLSFASYDSESLYDTLLVEDGDGVVAVLSGGLYGGSTAALAAPLYTDTGMFRLTFTSDSSIGGAGFAASYTASATRSLALPSCSDRQKLLMINLRTAAYANEYSWVLVGYRVVVASGSSSSSTSISGTAASTGGATQQVMLAAGGTLPAQVYSFFSSSDSSLTITDNLYKDNRTYTTYACVPAGFSMLYLYDSYGDGWPGGGLITVSYLRSAASSYRLANATVRGHNASLALNIFSSMPNTPEEYAAALVRNKAGGGFSVRATLRLQGEMSGTNMLSQTKQLILRGAVASLLGVDVTATGVSAPVANTNSGAAASGRRRRQLLGWLLASARGRLGQSFSIGGQAGTSGGRGGSRSQELAAGTVVEVPDLLGDGGRGPQVDDQQDALQTIPTNGVAGQEPEELLTQAVPAEDDAESAVAAATAEAGELEDGEALVHEPGVVEALLASARALGLKPAEAEVSPAAGAADAEAQAGAAPGARRQALTALDQLFWQPRVSEPALADLVSTQQPKLVAGGGSSGSSSGQAQQDPGPVLHEQGSGSGAAAKQRAPPDARTEAGGADADGSAAEAADGGDSDSISSGGSGWTVLLNGLVLGADGVPISSRAGAGVAEGTGGSSSGNSNGRSLAGRALTARAVTSAAQRERPSRQVTITHAGAPEAVPQVSSRAYAGDTSTPGSALGSLEDELDALRRMAARATAAVAGQAPGGRNGGRSVVPGLVGRGMATALRQHAAALAALAAQLPTPAATRVVGAGGVQVASAAPEGAADNRSSAPEVGEEEAEDEEDGYEDYGEAAAATGMAAALVHAAFTATAPSADAAATVTARAFAAARASVPHGDERVAPTQDLSFGTIAEAPQEHGQTEAPAQLQPQSQALGLTQVQNEQQQQQQRRRQLQQATATVDVVLVLVGYGSRESAAAASAQLTSAVRGGDLQKALGDAGWTAAAPALVGSSEVVDSKGATSVLGGGGSSWTNMALIIGAAAGSGLAAALACGLLVCLLRRRGRGSGETSSKVAPGDFKDEDAVAAAKLNDSQQLPMQPVQPMQSPMQSTRPSLMAGPPSTAMGAGGRARSAAVLMSQQQQAALAAAAIAAEQQQAAAMPAMEQQHRQSHAAAAAAAAAHVAAEHNMRASVALAPRVASVGPWMAPTMAMAAPQAAMTSPVSPMYPGAGMGMGMGHMGGVGHMGGMGHMGSMGPMMMGIDPGSAAAMMDPYSAAAMQQQAFMQQQAVMMQQQQEMAMAMGAMYGSGMQQQGRPAPTHGSDEGAGGFLGGWVDVGLGGV</sequence>
<dbReference type="EMBL" id="JAEHOD010000114">
    <property type="protein sequence ID" value="KAG2425605.1"/>
    <property type="molecule type" value="Genomic_DNA"/>
</dbReference>
<feature type="region of interest" description="Disordered" evidence="2">
    <location>
        <begin position="2356"/>
        <end position="2385"/>
    </location>
</feature>
<feature type="region of interest" description="Disordered" evidence="2">
    <location>
        <begin position="2079"/>
        <end position="2108"/>
    </location>
</feature>
<name>A0A835VRZ1_9CHLO</name>
<dbReference type="PANTHER" id="PTHR37835:SF1">
    <property type="entry name" value="ALPHA-CLOSTRIPAIN"/>
    <property type="match status" value="1"/>
</dbReference>
<evidence type="ECO:0000313" key="5">
    <source>
        <dbReference type="EMBL" id="KAG2425605.1"/>
    </source>
</evidence>
<evidence type="ECO:0000256" key="3">
    <source>
        <dbReference type="SAM" id="Phobius"/>
    </source>
</evidence>
<keyword evidence="6" id="KW-1185">Reference proteome</keyword>
<feature type="domain" description="CUB" evidence="4">
    <location>
        <begin position="1279"/>
        <end position="1394"/>
    </location>
</feature>
<dbReference type="PANTHER" id="PTHR37835">
    <property type="entry name" value="ALPHA-CLOSTRIPAIN"/>
    <property type="match status" value="1"/>
</dbReference>
<feature type="region of interest" description="Disordered" evidence="2">
    <location>
        <begin position="1952"/>
        <end position="1999"/>
    </location>
</feature>
<evidence type="ECO:0000256" key="2">
    <source>
        <dbReference type="SAM" id="MobiDB-lite"/>
    </source>
</evidence>
<evidence type="ECO:0000256" key="1">
    <source>
        <dbReference type="ARBA" id="ARBA00023157"/>
    </source>
</evidence>
<dbReference type="InterPro" id="IPR000859">
    <property type="entry name" value="CUB_dom"/>
</dbReference>
<evidence type="ECO:0000259" key="4">
    <source>
        <dbReference type="PROSITE" id="PS01180"/>
    </source>
</evidence>
<reference evidence="5" key="1">
    <citation type="journal article" date="2020" name="bioRxiv">
        <title>Comparative genomics of Chlamydomonas.</title>
        <authorList>
            <person name="Craig R.J."/>
            <person name="Hasan A.R."/>
            <person name="Ness R.W."/>
            <person name="Keightley P.D."/>
        </authorList>
    </citation>
    <scope>NUCLEOTIDE SEQUENCE</scope>
    <source>
        <strain evidence="5">CCAP 11/173</strain>
    </source>
</reference>
<comment type="caution">
    <text evidence="5">The sequence shown here is derived from an EMBL/GenBank/DDBJ whole genome shotgun (WGS) entry which is preliminary data.</text>
</comment>
<keyword evidence="3" id="KW-0472">Membrane</keyword>
<dbReference type="CDD" id="cd00041">
    <property type="entry name" value="CUB"/>
    <property type="match status" value="1"/>
</dbReference>
<dbReference type="Pfam" id="PF00431">
    <property type="entry name" value="CUB"/>
    <property type="match status" value="1"/>
</dbReference>
<feature type="compositionally biased region" description="Acidic residues" evidence="2">
    <location>
        <begin position="2095"/>
        <end position="2108"/>
    </location>
</feature>
<protein>
    <recommendedName>
        <fullName evidence="4">CUB domain-containing protein</fullName>
    </recommendedName>
</protein>
<accession>A0A835VRZ1</accession>
<dbReference type="OrthoDB" id="542405at2759"/>
<dbReference type="SMART" id="SM00042">
    <property type="entry name" value="CUB"/>
    <property type="match status" value="1"/>
</dbReference>
<dbReference type="Proteomes" id="UP000613740">
    <property type="component" value="Unassembled WGS sequence"/>
</dbReference>
<keyword evidence="3" id="KW-0812">Transmembrane</keyword>
<dbReference type="InterPro" id="IPR005077">
    <property type="entry name" value="Peptidase_C11"/>
</dbReference>
<feature type="region of interest" description="Disordered" evidence="2">
    <location>
        <begin position="1831"/>
        <end position="1899"/>
    </location>
</feature>
<keyword evidence="1" id="KW-1015">Disulfide bond</keyword>
<feature type="compositionally biased region" description="Low complexity" evidence="2">
    <location>
        <begin position="2356"/>
        <end position="2368"/>
    </location>
</feature>
<feature type="compositionally biased region" description="Low complexity" evidence="2">
    <location>
        <begin position="1877"/>
        <end position="1899"/>
    </location>
</feature>
<dbReference type="Gene3D" id="3.40.50.11970">
    <property type="match status" value="1"/>
</dbReference>